<evidence type="ECO:0000313" key="3">
    <source>
        <dbReference type="Proteomes" id="UP000244925"/>
    </source>
</evidence>
<evidence type="ECO:0000313" key="2">
    <source>
        <dbReference type="EMBL" id="PWB09824.1"/>
    </source>
</evidence>
<evidence type="ECO:0000256" key="1">
    <source>
        <dbReference type="SAM" id="MobiDB-lite"/>
    </source>
</evidence>
<accession>A0A2V1J2T0</accession>
<sequence>MSFGAGELSGLYRGESGGEYDRRKRELMRKVGNEKGECVCGGLIVAAKVGWRSAAIFRLCLDASDKAVGWPSSGGVKAFVP</sequence>
<dbReference type="EMBL" id="PUBV01000001">
    <property type="protein sequence ID" value="PWB09824.1"/>
    <property type="molecule type" value="Genomic_DNA"/>
</dbReference>
<dbReference type="AlphaFoldDB" id="A0A2V1J2T0"/>
<feature type="region of interest" description="Disordered" evidence="1">
    <location>
        <begin position="1"/>
        <end position="20"/>
    </location>
</feature>
<dbReference type="Proteomes" id="UP000244925">
    <property type="component" value="Unassembled WGS sequence"/>
</dbReference>
<proteinExistence type="predicted"/>
<organism evidence="2 3">
    <name type="scientific">Paramuribaculum intestinale</name>
    <dbReference type="NCBI Taxonomy" id="2094151"/>
    <lineage>
        <taxon>Bacteria</taxon>
        <taxon>Pseudomonadati</taxon>
        <taxon>Bacteroidota</taxon>
        <taxon>Bacteroidia</taxon>
        <taxon>Bacteroidales</taxon>
        <taxon>Muribaculaceae</taxon>
        <taxon>Paramuribaculum</taxon>
    </lineage>
</organism>
<name>A0A2V1J2T0_9BACT</name>
<keyword evidence="3" id="KW-1185">Reference proteome</keyword>
<comment type="caution">
    <text evidence="2">The sequence shown here is derived from an EMBL/GenBank/DDBJ whole genome shotgun (WGS) entry which is preliminary data.</text>
</comment>
<gene>
    <name evidence="2" type="ORF">C5O25_01035</name>
</gene>
<reference evidence="3" key="1">
    <citation type="submission" date="2018-02" db="EMBL/GenBank/DDBJ databases">
        <authorList>
            <person name="Clavel T."/>
            <person name="Strowig T."/>
        </authorList>
    </citation>
    <scope>NUCLEOTIDE SEQUENCE [LARGE SCALE GENOMIC DNA]</scope>
    <source>
        <strain evidence="3">DSM 100764</strain>
    </source>
</reference>
<protein>
    <submittedName>
        <fullName evidence="2">Uncharacterized protein</fullName>
    </submittedName>
</protein>